<dbReference type="EMBL" id="BGZK01001236">
    <property type="protein sequence ID" value="GBP75118.1"/>
    <property type="molecule type" value="Genomic_DNA"/>
</dbReference>
<protein>
    <submittedName>
        <fullName evidence="1">Uncharacterized protein</fullName>
    </submittedName>
</protein>
<evidence type="ECO:0000313" key="1">
    <source>
        <dbReference type="EMBL" id="GBP75118.1"/>
    </source>
</evidence>
<dbReference type="AlphaFoldDB" id="A0A4C1YGC0"/>
<comment type="caution">
    <text evidence="1">The sequence shown here is derived from an EMBL/GenBank/DDBJ whole genome shotgun (WGS) entry which is preliminary data.</text>
</comment>
<keyword evidence="2" id="KW-1185">Reference proteome</keyword>
<organism evidence="1 2">
    <name type="scientific">Eumeta variegata</name>
    <name type="common">Bagworm moth</name>
    <name type="synonym">Eumeta japonica</name>
    <dbReference type="NCBI Taxonomy" id="151549"/>
    <lineage>
        <taxon>Eukaryota</taxon>
        <taxon>Metazoa</taxon>
        <taxon>Ecdysozoa</taxon>
        <taxon>Arthropoda</taxon>
        <taxon>Hexapoda</taxon>
        <taxon>Insecta</taxon>
        <taxon>Pterygota</taxon>
        <taxon>Neoptera</taxon>
        <taxon>Endopterygota</taxon>
        <taxon>Lepidoptera</taxon>
        <taxon>Glossata</taxon>
        <taxon>Ditrysia</taxon>
        <taxon>Tineoidea</taxon>
        <taxon>Psychidae</taxon>
        <taxon>Oiketicinae</taxon>
        <taxon>Eumeta</taxon>
    </lineage>
</organism>
<accession>A0A4C1YGC0</accession>
<reference evidence="1 2" key="1">
    <citation type="journal article" date="2019" name="Commun. Biol.">
        <title>The bagworm genome reveals a unique fibroin gene that provides high tensile strength.</title>
        <authorList>
            <person name="Kono N."/>
            <person name="Nakamura H."/>
            <person name="Ohtoshi R."/>
            <person name="Tomita M."/>
            <person name="Numata K."/>
            <person name="Arakawa K."/>
        </authorList>
    </citation>
    <scope>NUCLEOTIDE SEQUENCE [LARGE SCALE GENOMIC DNA]</scope>
</reference>
<name>A0A4C1YGC0_EUMVA</name>
<dbReference type="Proteomes" id="UP000299102">
    <property type="component" value="Unassembled WGS sequence"/>
</dbReference>
<gene>
    <name evidence="1" type="ORF">EVAR_89820_1</name>
</gene>
<proteinExistence type="predicted"/>
<evidence type="ECO:0000313" key="2">
    <source>
        <dbReference type="Proteomes" id="UP000299102"/>
    </source>
</evidence>
<sequence>MINYGRPASRGGRGVAGLFSGRVLFKELAFGEGTLVAVRSRYTGWLDDFKTVSDDDLSSNSNRKRMTCSVCIKPPRKSRSIDWTRHASRVRAGSQRVELRHLALTNCGAWRLHEQSRICSGYT</sequence>